<dbReference type="Proteomes" id="UP000027219">
    <property type="component" value="Unassembled WGS sequence"/>
</dbReference>
<dbReference type="STRING" id="212667.VFDL14_11555"/>
<evidence type="ECO:0000256" key="6">
    <source>
        <dbReference type="ARBA" id="ARBA00023277"/>
    </source>
</evidence>
<comment type="pathway">
    <text evidence="7">Carbohydrate acid metabolism; 2-dehydro-3-deoxy-D-gluconate degradation; D-glyceraldehyde 3-phosphate and pyruvate from 2-dehydro-3-deoxy-D-gluconate: step 1/2.</text>
</comment>
<dbReference type="AlphaFoldDB" id="A0A066UQM8"/>
<evidence type="ECO:0000256" key="10">
    <source>
        <dbReference type="ARBA" id="ARBA00054997"/>
    </source>
</evidence>
<comment type="caution">
    <text evidence="16">The sequence shown here is derived from an EMBL/GenBank/DDBJ whole genome shotgun (WGS) entry which is preliminary data.</text>
</comment>
<dbReference type="SUPFAM" id="SSF53613">
    <property type="entry name" value="Ribokinase-like"/>
    <property type="match status" value="1"/>
</dbReference>
<keyword evidence="17" id="KW-1185">Reference proteome</keyword>
<dbReference type="GO" id="GO:0042840">
    <property type="term" value="P:D-glucuronate catabolic process"/>
    <property type="evidence" value="ECO:0007669"/>
    <property type="project" value="TreeGrafter"/>
</dbReference>
<evidence type="ECO:0000259" key="15">
    <source>
        <dbReference type="Pfam" id="PF00294"/>
    </source>
</evidence>
<evidence type="ECO:0000256" key="4">
    <source>
        <dbReference type="ARBA" id="ARBA00022777"/>
    </source>
</evidence>
<gene>
    <name evidence="16" type="ORF">VFDL14_11555</name>
</gene>
<dbReference type="GO" id="GO:0008673">
    <property type="term" value="F:2-dehydro-3-deoxygluconokinase activity"/>
    <property type="evidence" value="ECO:0007669"/>
    <property type="project" value="UniProtKB-EC"/>
</dbReference>
<dbReference type="RefSeq" id="WP_032553825.1">
    <property type="nucleotide sequence ID" value="NZ_JFFR01000033.1"/>
</dbReference>
<comment type="similarity">
    <text evidence="1">Belongs to the carbohydrate kinase PfkB family.</text>
</comment>
<dbReference type="Gene3D" id="3.40.1190.20">
    <property type="match status" value="1"/>
</dbReference>
<evidence type="ECO:0000313" key="17">
    <source>
        <dbReference type="Proteomes" id="UP000027219"/>
    </source>
</evidence>
<dbReference type="GO" id="GO:0005829">
    <property type="term" value="C:cytosol"/>
    <property type="evidence" value="ECO:0007669"/>
    <property type="project" value="TreeGrafter"/>
</dbReference>
<evidence type="ECO:0000256" key="5">
    <source>
        <dbReference type="ARBA" id="ARBA00022840"/>
    </source>
</evidence>
<reference evidence="16 17" key="1">
    <citation type="submission" date="2014-02" db="EMBL/GenBank/DDBJ databases">
        <title>Vibrio fortis Dalian14 Genome Sequencing.</title>
        <authorList>
            <person name="Wang Y."/>
            <person name="Song L."/>
            <person name="Liu G."/>
            <person name="Ding J."/>
        </authorList>
    </citation>
    <scope>NUCLEOTIDE SEQUENCE [LARGE SCALE GENOMIC DNA]</scope>
    <source>
        <strain evidence="16 17">Dalian14</strain>
    </source>
</reference>
<dbReference type="PANTHER" id="PTHR43085:SF15">
    <property type="entry name" value="2-DEHYDRO-3-DEOXYGLUCONOKINASE"/>
    <property type="match status" value="1"/>
</dbReference>
<keyword evidence="3" id="KW-0547">Nucleotide-binding</keyword>
<protein>
    <recommendedName>
        <fullName evidence="12">2-dehydro-3-deoxygluconokinase</fullName>
        <ecNumber evidence="11">2.7.1.45</ecNumber>
    </recommendedName>
    <alternativeName>
        <fullName evidence="13">2-keto-3-deoxygluconokinase</fullName>
    </alternativeName>
    <alternativeName>
        <fullName evidence="14">3-deoxy-2-oxo-D-gluconate kinase</fullName>
    </alternativeName>
    <alternativeName>
        <fullName evidence="8">KDG kinase</fullName>
    </alternativeName>
</protein>
<dbReference type="Pfam" id="PF00294">
    <property type="entry name" value="PfkB"/>
    <property type="match status" value="1"/>
</dbReference>
<dbReference type="CDD" id="cd01166">
    <property type="entry name" value="KdgK"/>
    <property type="match status" value="1"/>
</dbReference>
<dbReference type="PANTHER" id="PTHR43085">
    <property type="entry name" value="HEXOKINASE FAMILY MEMBER"/>
    <property type="match status" value="1"/>
</dbReference>
<evidence type="ECO:0000256" key="3">
    <source>
        <dbReference type="ARBA" id="ARBA00022741"/>
    </source>
</evidence>
<proteinExistence type="inferred from homology"/>
<dbReference type="InterPro" id="IPR050306">
    <property type="entry name" value="PfkB_Carbo_kinase"/>
</dbReference>
<dbReference type="GO" id="GO:0006974">
    <property type="term" value="P:DNA damage response"/>
    <property type="evidence" value="ECO:0007669"/>
    <property type="project" value="TreeGrafter"/>
</dbReference>
<evidence type="ECO:0000313" key="16">
    <source>
        <dbReference type="EMBL" id="KDN26513.1"/>
    </source>
</evidence>
<dbReference type="FunFam" id="3.40.1190.20:FF:000011">
    <property type="entry name" value="2-dehydro-3-deoxygluconokinase, putative"/>
    <property type="match status" value="1"/>
</dbReference>
<organism evidence="16 17">
    <name type="scientific">Vibrio fortis</name>
    <dbReference type="NCBI Taxonomy" id="212667"/>
    <lineage>
        <taxon>Bacteria</taxon>
        <taxon>Pseudomonadati</taxon>
        <taxon>Pseudomonadota</taxon>
        <taxon>Gammaproteobacteria</taxon>
        <taxon>Vibrionales</taxon>
        <taxon>Vibrionaceae</taxon>
        <taxon>Vibrio</taxon>
    </lineage>
</organism>
<evidence type="ECO:0000256" key="14">
    <source>
        <dbReference type="ARBA" id="ARBA00080545"/>
    </source>
</evidence>
<name>A0A066UQM8_9VIBR</name>
<evidence type="ECO:0000256" key="2">
    <source>
        <dbReference type="ARBA" id="ARBA00022679"/>
    </source>
</evidence>
<evidence type="ECO:0000256" key="11">
    <source>
        <dbReference type="ARBA" id="ARBA00066369"/>
    </source>
</evidence>
<comment type="catalytic activity">
    <reaction evidence="9">
        <text>2-dehydro-3-deoxy-D-gluconate + ATP = 2-dehydro-3-deoxy-6-phospho-D-gluconate + ADP + H(+)</text>
        <dbReference type="Rhea" id="RHEA:14797"/>
        <dbReference type="ChEBI" id="CHEBI:15378"/>
        <dbReference type="ChEBI" id="CHEBI:30616"/>
        <dbReference type="ChEBI" id="CHEBI:57569"/>
        <dbReference type="ChEBI" id="CHEBI:57990"/>
        <dbReference type="ChEBI" id="CHEBI:456216"/>
        <dbReference type="EC" id="2.7.1.45"/>
    </reaction>
</comment>
<evidence type="ECO:0000256" key="8">
    <source>
        <dbReference type="ARBA" id="ARBA00044254"/>
    </source>
</evidence>
<feature type="domain" description="Carbohydrate kinase PfkB" evidence="15">
    <location>
        <begin position="1"/>
        <end position="307"/>
    </location>
</feature>
<evidence type="ECO:0000256" key="13">
    <source>
        <dbReference type="ARBA" id="ARBA00075711"/>
    </source>
</evidence>
<dbReference type="OrthoDB" id="9776822at2"/>
<keyword evidence="5" id="KW-0067">ATP-binding</keyword>
<comment type="function">
    <text evidence="10">Catalyzes the phosphorylation of 2-keto-3-deoxygluconate (KDG) to produce 2-keto-3-deoxy-6-phosphogluconate (KDPG).</text>
</comment>
<keyword evidence="4 16" id="KW-0418">Kinase</keyword>
<dbReference type="GO" id="GO:0019698">
    <property type="term" value="P:D-galacturonate catabolic process"/>
    <property type="evidence" value="ECO:0007669"/>
    <property type="project" value="TreeGrafter"/>
</dbReference>
<dbReference type="InterPro" id="IPR002173">
    <property type="entry name" value="Carboh/pur_kinase_PfkB_CS"/>
</dbReference>
<evidence type="ECO:0000256" key="9">
    <source>
        <dbReference type="ARBA" id="ARBA00050729"/>
    </source>
</evidence>
<dbReference type="EC" id="2.7.1.45" evidence="11"/>
<dbReference type="EMBL" id="JFFR01000033">
    <property type="protein sequence ID" value="KDN26513.1"/>
    <property type="molecule type" value="Genomic_DNA"/>
</dbReference>
<dbReference type="PROSITE" id="PS00584">
    <property type="entry name" value="PFKB_KINASES_2"/>
    <property type="match status" value="1"/>
</dbReference>
<evidence type="ECO:0000256" key="12">
    <source>
        <dbReference type="ARBA" id="ARBA00067931"/>
    </source>
</evidence>
<sequence>MTHIAIIGECMIELNGAPFGNMLQSYGGDTLNAAIYLNRSLNKQGVAFSDVRTSYVTALGTDSISQEMTRRWQNEGISTDLVLSDPKRSPGLYLIQLDDEGERTFLYWRNDSAARYIVQHPEFTDVMTQLDNADMVFFSGISLAILPDADRVELLAKIDKLRNNGVKTAFDSNYRPKLWQSIATTQEAYLLAYQATDIALVTFDDEQLIWQDKTPQDTIARLHKLGVQIVVVKMGSEGCLISENPNQDPVSIPTTPVTNVVDTTSAGDSFNGGFLARYLTGGSVAQACQHGNALAGSVIQHHGAIIPQSVTDTLSTLIEKSTHANY</sequence>
<dbReference type="GO" id="GO:0005524">
    <property type="term" value="F:ATP binding"/>
    <property type="evidence" value="ECO:0007669"/>
    <property type="project" value="UniProtKB-KW"/>
</dbReference>
<dbReference type="InterPro" id="IPR029056">
    <property type="entry name" value="Ribokinase-like"/>
</dbReference>
<keyword evidence="6" id="KW-0119">Carbohydrate metabolism</keyword>
<evidence type="ECO:0000256" key="7">
    <source>
        <dbReference type="ARBA" id="ARBA00043951"/>
    </source>
</evidence>
<evidence type="ECO:0000256" key="1">
    <source>
        <dbReference type="ARBA" id="ARBA00010688"/>
    </source>
</evidence>
<keyword evidence="2" id="KW-0808">Transferase</keyword>
<accession>A0A066UQM8</accession>
<dbReference type="InterPro" id="IPR011611">
    <property type="entry name" value="PfkB_dom"/>
</dbReference>